<dbReference type="Proteomes" id="UP000501094">
    <property type="component" value="Chromosome"/>
</dbReference>
<dbReference type="NCBIfam" id="TIGR01372">
    <property type="entry name" value="soxA"/>
    <property type="match status" value="1"/>
</dbReference>
<dbReference type="PANTHER" id="PTHR43757:SF2">
    <property type="entry name" value="AMINOMETHYLTRANSFERASE, MITOCHONDRIAL"/>
    <property type="match status" value="1"/>
</dbReference>
<dbReference type="GO" id="GO:0008115">
    <property type="term" value="F:sarcosine oxidase activity"/>
    <property type="evidence" value="ECO:0007669"/>
    <property type="project" value="InterPro"/>
</dbReference>
<dbReference type="PIRSF" id="PIRSF037980">
    <property type="entry name" value="SoxA"/>
    <property type="match status" value="1"/>
</dbReference>
<evidence type="ECO:0000256" key="1">
    <source>
        <dbReference type="ARBA" id="ARBA00008609"/>
    </source>
</evidence>
<evidence type="ECO:0000256" key="2">
    <source>
        <dbReference type="ARBA" id="ARBA00023002"/>
    </source>
</evidence>
<comment type="similarity">
    <text evidence="1">Belongs to the GcvT family.</text>
</comment>
<feature type="domain" description="FAD/NAD(P)-binding" evidence="4">
    <location>
        <begin position="171"/>
        <end position="435"/>
    </location>
</feature>
<organism evidence="6 7">
    <name type="scientific">Candidatus Pelagibacter giovannonii</name>
    <dbReference type="NCBI Taxonomy" id="2563896"/>
    <lineage>
        <taxon>Bacteria</taxon>
        <taxon>Pseudomonadati</taxon>
        <taxon>Pseudomonadota</taxon>
        <taxon>Alphaproteobacteria</taxon>
        <taxon>Candidatus Pelagibacterales</taxon>
        <taxon>Candidatus Pelagibacteraceae</taxon>
        <taxon>Candidatus Pelagibacter</taxon>
    </lineage>
</organism>
<proteinExistence type="inferred from homology"/>
<evidence type="ECO:0000259" key="3">
    <source>
        <dbReference type="Pfam" id="PF01571"/>
    </source>
</evidence>
<evidence type="ECO:0000259" key="5">
    <source>
        <dbReference type="Pfam" id="PF17806"/>
    </source>
</evidence>
<dbReference type="EMBL" id="CP038852">
    <property type="protein sequence ID" value="QIZ21488.1"/>
    <property type="molecule type" value="Genomic_DNA"/>
</dbReference>
<dbReference type="PANTHER" id="PTHR43757">
    <property type="entry name" value="AMINOMETHYLTRANSFERASE"/>
    <property type="match status" value="1"/>
</dbReference>
<dbReference type="InterPro" id="IPR006277">
    <property type="entry name" value="Sarcosine_oxidase_asu"/>
</dbReference>
<feature type="domain" description="SoxA A3" evidence="5">
    <location>
        <begin position="517"/>
        <end position="597"/>
    </location>
</feature>
<dbReference type="InterPro" id="IPR028896">
    <property type="entry name" value="GcvT/YgfZ/DmdA"/>
</dbReference>
<dbReference type="PRINTS" id="PR00411">
    <property type="entry name" value="PNDRDTASEI"/>
</dbReference>
<dbReference type="InterPro" id="IPR041117">
    <property type="entry name" value="SoxA_A3"/>
</dbReference>
<dbReference type="Gene3D" id="3.10.20.440">
    <property type="entry name" value="2Fe-2S iron-sulphur cluster binding domain, sarcosine oxidase, alpha subunit, N-terminal domain"/>
    <property type="match status" value="1"/>
</dbReference>
<dbReference type="SUPFAM" id="SSF103025">
    <property type="entry name" value="Folate-binding domain"/>
    <property type="match status" value="1"/>
</dbReference>
<dbReference type="Pfam" id="PF13510">
    <property type="entry name" value="Fer2_4"/>
    <property type="match status" value="1"/>
</dbReference>
<dbReference type="AlphaFoldDB" id="A0A6H1Q3S5"/>
<accession>A0A6H1Q3S5</accession>
<sequence>MNQNYRLDNIGLINRDKKLSFKFNGVTYFGYEGDTLASALLANGVHLIGRSFKYHRPRGFFGAGVDEPYAIVQLYRNNETEPNVKTTEQELFEGLEATSVNCWPSVNFDIGAINNFLKIFLPAGFYYKTFMWPKSFWYKVYEPFIRKAAGLGVASTKHDKERYEHKYEYCDLLIAGSGPSGLASAYAAAKNGARVILAEDKPRFGGTLLTSEVNIGNQTGKEWAENIISELKEMTNVIVKNRSQVFGYYDHNMLVMSEKLSDHLPKTKKYNPKQRLWYIRAKEVLISSGSIERPLVFGNNDTPGVMLSSAAKEYLKVYGVLVGKKPLIFTNNDSGYETAIEFKKNGVDPIILDTRKEPKSEIIDEAKKLDIQIKFSYVVVAAKGYKKVKSAEVAKISDDKNELGTLEIINCDCICVSGFWTPTIHLASQSGNKTTFNKDIDAFVPGLSKQNETTLGAASGTFTLDETLKSSFDSGYELSKKITKNDNKVSSPTVMEKKSTTHDKFWCVPLPKGKTYKRFLDFQNDVAVSDIEIALKEGYRSIEHVKRYTTLGMATDQGKTSNLNGLQLVSNIENKIVPEVGHTTFRPPYTPVTIGAIVGREIGKHSKPTRKSPMHSWHEKNNAVFVDAGVWLRPRYYKIGEETLFEGSKREAKNVRTNVGVCDVTTLGKIDIKGPDAAELLNRVYTNAWLKLPVGKARYGVMLREDGIVMDDGTTTRISENHYHMTTTTAQAANVLSHLEYYLQLVWPELNVNVVSTTEQWAGAAIAGPKSRDLLQKLFPNIDASNEGLPFMGYKEADLFGVKARIFRISFSGELAYEVNVGSDNGNFMWEKIMEIGQEFNIQPYGTEALSTLRIEMGHIAGSELDGRTIPYDNSLEGLVSKKKDFIGKRSLDRKAFIAEDRQKVVGVIPVDKKTSIPEGSHLVKDAMAPIPNPKLGYISASCWSVENDNPFSLAILKDGKNMIGQKLFAMSPLKNKTIPVEIVSSHYVDPKGKRVRS</sequence>
<dbReference type="Gene3D" id="3.50.50.60">
    <property type="entry name" value="FAD/NAD(P)-binding domain"/>
    <property type="match status" value="1"/>
</dbReference>
<dbReference type="KEGG" id="peg:E5R92_06810"/>
<dbReference type="Pfam" id="PF17806">
    <property type="entry name" value="SO_alpha_A3"/>
    <property type="match status" value="1"/>
</dbReference>
<dbReference type="InterPro" id="IPR023753">
    <property type="entry name" value="FAD/NAD-binding_dom"/>
</dbReference>
<dbReference type="SUPFAM" id="SSF51905">
    <property type="entry name" value="FAD/NAD(P)-binding domain"/>
    <property type="match status" value="1"/>
</dbReference>
<name>A0A6H1Q3S5_9PROT</name>
<dbReference type="InterPro" id="IPR006222">
    <property type="entry name" value="GCVT_N"/>
</dbReference>
<keyword evidence="2" id="KW-0560">Oxidoreductase</keyword>
<protein>
    <submittedName>
        <fullName evidence="6">Sarcosine oxidase subunit alpha family protein</fullName>
    </submittedName>
</protein>
<dbReference type="GO" id="GO:0046653">
    <property type="term" value="P:tetrahydrofolate metabolic process"/>
    <property type="evidence" value="ECO:0007669"/>
    <property type="project" value="InterPro"/>
</dbReference>
<dbReference type="Pfam" id="PF07992">
    <property type="entry name" value="Pyr_redox_2"/>
    <property type="match status" value="1"/>
</dbReference>
<dbReference type="Gene3D" id="3.30.1360.120">
    <property type="entry name" value="Probable tRNA modification gtpase trme, domain 1"/>
    <property type="match status" value="1"/>
</dbReference>
<keyword evidence="7" id="KW-1185">Reference proteome</keyword>
<dbReference type="RefSeq" id="WP_168607345.1">
    <property type="nucleotide sequence ID" value="NZ_CP038852.1"/>
</dbReference>
<dbReference type="InterPro" id="IPR042204">
    <property type="entry name" value="2Fe-2S-bd_N"/>
</dbReference>
<dbReference type="InterPro" id="IPR036188">
    <property type="entry name" value="FAD/NAD-bd_sf"/>
</dbReference>
<dbReference type="InterPro" id="IPR027266">
    <property type="entry name" value="TrmE/GcvT-like"/>
</dbReference>
<dbReference type="InterPro" id="IPR029043">
    <property type="entry name" value="GcvT/YgfZ_C"/>
</dbReference>
<gene>
    <name evidence="6" type="ORF">E5R92_06810</name>
</gene>
<feature type="domain" description="GCVT N-terminal" evidence="3">
    <location>
        <begin position="614"/>
        <end position="884"/>
    </location>
</feature>
<reference evidence="6 7" key="1">
    <citation type="journal article" date="2020" name="Nat. Microbiol.">
        <title>Lysogenic host-virus interactions in SAR11 marine bacteria.</title>
        <authorList>
            <person name="Morris R.M."/>
            <person name="Cain K.R."/>
            <person name="Hvorecny K.L."/>
            <person name="Kollman J.M."/>
        </authorList>
    </citation>
    <scope>NUCLEOTIDE SEQUENCE [LARGE SCALE GENOMIC DNA]</scope>
    <source>
        <strain evidence="6 7">NP1</strain>
    </source>
</reference>
<evidence type="ECO:0000313" key="7">
    <source>
        <dbReference type="Proteomes" id="UP000501094"/>
    </source>
</evidence>
<evidence type="ECO:0000259" key="4">
    <source>
        <dbReference type="Pfam" id="PF07992"/>
    </source>
</evidence>
<dbReference type="SUPFAM" id="SSF101790">
    <property type="entry name" value="Aminomethyltransferase beta-barrel domain"/>
    <property type="match status" value="1"/>
</dbReference>
<dbReference type="Pfam" id="PF01571">
    <property type="entry name" value="GCV_T"/>
    <property type="match status" value="1"/>
</dbReference>
<evidence type="ECO:0000313" key="6">
    <source>
        <dbReference type="EMBL" id="QIZ21488.1"/>
    </source>
</evidence>